<keyword evidence="2" id="KW-1185">Reference proteome</keyword>
<dbReference type="EMBL" id="CP012752">
    <property type="protein sequence ID" value="ALG12307.1"/>
    <property type="molecule type" value="Genomic_DNA"/>
</dbReference>
<dbReference type="STRING" id="860235.AOZ06_40480"/>
<proteinExistence type="predicted"/>
<name>A0A0N9I3C5_9PSEU</name>
<sequence length="150" mass="15702">MLALRRPASRGAELKSTLVSSATPLVFDAHYVGAGRLDVGRAIKQTVVAVENSLNLGTQRWPHDDDKPVSGTVTYRNTGSAPVTLNLAVSGAPYSVEQKETTLQAGGTGTVRVTADTRTGPDGQLAGRLPATTGEVRVITPLAVHKEVES</sequence>
<evidence type="ECO:0000313" key="2">
    <source>
        <dbReference type="Proteomes" id="UP000063699"/>
    </source>
</evidence>
<evidence type="ECO:0000313" key="1">
    <source>
        <dbReference type="EMBL" id="ALG12307.1"/>
    </source>
</evidence>
<dbReference type="AlphaFoldDB" id="A0A0N9I3C5"/>
<reference evidence="1 2" key="1">
    <citation type="submission" date="2015-07" db="EMBL/GenBank/DDBJ databases">
        <title>Genome sequencing of Kibdelosporangium phytohabitans.</title>
        <authorList>
            <person name="Qin S."/>
            <person name="Xing K."/>
        </authorList>
    </citation>
    <scope>NUCLEOTIDE SEQUENCE [LARGE SCALE GENOMIC DNA]</scope>
    <source>
        <strain evidence="1 2">KLBMP1111</strain>
    </source>
</reference>
<protein>
    <recommendedName>
        <fullName evidence="3">DUF1573 domain-containing protein</fullName>
    </recommendedName>
</protein>
<evidence type="ECO:0008006" key="3">
    <source>
        <dbReference type="Google" id="ProtNLM"/>
    </source>
</evidence>
<gene>
    <name evidence="1" type="ORF">AOZ06_40480</name>
</gene>
<accession>A0A0N9I3C5</accession>
<dbReference type="InterPro" id="IPR013783">
    <property type="entry name" value="Ig-like_fold"/>
</dbReference>
<dbReference type="GO" id="GO:0005975">
    <property type="term" value="P:carbohydrate metabolic process"/>
    <property type="evidence" value="ECO:0007669"/>
    <property type="project" value="UniProtKB-ARBA"/>
</dbReference>
<dbReference type="KEGG" id="kphy:AOZ06_40480"/>
<dbReference type="Gene3D" id="2.60.40.10">
    <property type="entry name" value="Immunoglobulins"/>
    <property type="match status" value="1"/>
</dbReference>
<dbReference type="Proteomes" id="UP000063699">
    <property type="component" value="Chromosome"/>
</dbReference>
<organism evidence="1 2">
    <name type="scientific">Kibdelosporangium phytohabitans</name>
    <dbReference type="NCBI Taxonomy" id="860235"/>
    <lineage>
        <taxon>Bacteria</taxon>
        <taxon>Bacillati</taxon>
        <taxon>Actinomycetota</taxon>
        <taxon>Actinomycetes</taxon>
        <taxon>Pseudonocardiales</taxon>
        <taxon>Pseudonocardiaceae</taxon>
        <taxon>Kibdelosporangium</taxon>
    </lineage>
</organism>